<organism evidence="1 2">
    <name type="scientific">Pycnococcus provasolii</name>
    <dbReference type="NCBI Taxonomy" id="41880"/>
    <lineage>
        <taxon>Eukaryota</taxon>
        <taxon>Viridiplantae</taxon>
        <taxon>Chlorophyta</taxon>
        <taxon>Pseudoscourfieldiophyceae</taxon>
        <taxon>Pseudoscourfieldiales</taxon>
        <taxon>Pycnococcaceae</taxon>
        <taxon>Pycnococcus</taxon>
    </lineage>
</organism>
<name>A0A830HZ45_9CHLO</name>
<evidence type="ECO:0000313" key="2">
    <source>
        <dbReference type="Proteomes" id="UP000660262"/>
    </source>
</evidence>
<dbReference type="EMBL" id="BNJQ01000040">
    <property type="protein sequence ID" value="GHP12288.1"/>
    <property type="molecule type" value="Genomic_DNA"/>
</dbReference>
<gene>
    <name evidence="1" type="ORF">PPROV_001101600</name>
</gene>
<dbReference type="AlphaFoldDB" id="A0A830HZ45"/>
<comment type="caution">
    <text evidence="1">The sequence shown here is derived from an EMBL/GenBank/DDBJ whole genome shotgun (WGS) entry which is preliminary data.</text>
</comment>
<protein>
    <submittedName>
        <fullName evidence="1">Uncharacterized protein</fullName>
    </submittedName>
</protein>
<sequence>MVMEYCTAAGCCPAGPDDEALDGGGGAADDPVMMKMFSSSRRQQEEEKPRRIHVLDFSTEGMRLSHSSTASTASTRPALPLWWRILAVHSHVVHFLVYVVTLRWMRIRTMIPPLLERERAVRLTNEDVAAVLGDVTWELSLDQPLSKQQLIDAIKKALSDMPHFAGRLEERRGHWYLVYTKTPRYAQVEPLFAKYGGVNVRSKTSKKHNKKAAADRVEGQLRTFGATAAYVTTRMGGVIMALWARQLLYKRVLTVELEDDGADCVTCLKLTWSHALGDAGCFSRFVDLIGAYYSIDDSAVMLPAPPLAPLEARAALARRLLEAPAPRASPALAPSANGNFWVDAAQCAEAAPGARLVDAVVAMVAHACGARDVRMMRDMRTSLGGFAGVTGNLLRFGRERLLGVGDIAAVAELLREHRHDDTRRGGDDDDDDDGGVDFRTSLWAGRHGGPSLVVNDLSGVAVAWSFGVDRAVLSRCLFGGAMRVAASEAPRPLTLVAFDANALARVRGARMVTLMVKEVEDRGVVVTLGAQAIQGQ</sequence>
<proteinExistence type="predicted"/>
<reference evidence="1" key="1">
    <citation type="submission" date="2020-10" db="EMBL/GenBank/DDBJ databases">
        <title>Unveiling of a novel bifunctional photoreceptor, Dualchrome1, isolated from a cosmopolitan green alga.</title>
        <authorList>
            <person name="Suzuki S."/>
            <person name="Kawachi M."/>
        </authorList>
    </citation>
    <scope>NUCLEOTIDE SEQUENCE</scope>
    <source>
        <strain evidence="1">NIES 2893</strain>
    </source>
</reference>
<dbReference type="Proteomes" id="UP000660262">
    <property type="component" value="Unassembled WGS sequence"/>
</dbReference>
<evidence type="ECO:0000313" key="1">
    <source>
        <dbReference type="EMBL" id="GHP12288.1"/>
    </source>
</evidence>
<keyword evidence="2" id="KW-1185">Reference proteome</keyword>
<accession>A0A830HZ45</accession>